<sequence length="506" mass="58609">MSDDFQQIAPDGLRIYKGNPNLKGSGVSFVFSREQIEERIRCKQDPIYFIQKYMKIVHVDRGLVPFDLYDFQKTLLQSYIENRFTIAKLPRQVGKSTVTIAYILWTILFGPMQNIAILANKASTSRDILAKLQLAYEHIPMWMQQGIVSWNKGSIELENGSKVIAAATASSSARGNTYNVIFLDEFAFVPKNIAEEFITSVYPTISSGKTTKVIMVSTPNGMNLFYKYWTDATQGRNLYKPIEAHWSVVPGRDADWADDQIKQLGQEKFDQEFGCVAGNTRITTENGCEAIETVFNRAEKIFVVYKIIRDDDKIYIGTTIKDRVKNRILQHKTTERFKNRNFTFEILEESTSKSYIDMKEEYYIKHFDTYNSGLNESINGKGNHLCDTFTTLGFKYSEESRKKMSESAKTRVARLGVPFKGKNHTQETKENWSKKRKGRIFQYKLSESVYKELREEFEQSKKKYMEYIAANGKLLTRERQFAHEVSQKYNISVNMIVNIIKRKVLR</sequence>
<dbReference type="SUPFAM" id="SSF82771">
    <property type="entry name" value="GIY-YIG endonuclease"/>
    <property type="match status" value="1"/>
</dbReference>
<evidence type="ECO:0000256" key="4">
    <source>
        <dbReference type="SAM" id="Coils"/>
    </source>
</evidence>
<dbReference type="Pfam" id="PF01541">
    <property type="entry name" value="GIY-YIG"/>
    <property type="match status" value="1"/>
</dbReference>
<dbReference type="Pfam" id="PF03237">
    <property type="entry name" value="Terminase_6N"/>
    <property type="match status" value="1"/>
</dbReference>
<dbReference type="SUPFAM" id="SSF52540">
    <property type="entry name" value="P-loop containing nucleoside triphosphate hydrolases"/>
    <property type="match status" value="1"/>
</dbReference>
<evidence type="ECO:0000313" key="6">
    <source>
        <dbReference type="EMBL" id="CAB4141169.1"/>
    </source>
</evidence>
<reference evidence="6" key="1">
    <citation type="submission" date="2020-04" db="EMBL/GenBank/DDBJ databases">
        <authorList>
            <person name="Chiriac C."/>
            <person name="Salcher M."/>
            <person name="Ghai R."/>
            <person name="Kavagutti S V."/>
        </authorList>
    </citation>
    <scope>NUCLEOTIDE SEQUENCE</scope>
</reference>
<evidence type="ECO:0000256" key="1">
    <source>
        <dbReference type="ARBA" id="ARBA00001946"/>
    </source>
</evidence>
<dbReference type="Gene3D" id="3.40.50.300">
    <property type="entry name" value="P-loop containing nucleotide triphosphate hydrolases"/>
    <property type="match status" value="1"/>
</dbReference>
<evidence type="ECO:0000256" key="2">
    <source>
        <dbReference type="ARBA" id="ARBA00010045"/>
    </source>
</evidence>
<keyword evidence="3" id="KW-0460">Magnesium</keyword>
<protein>
    <submittedName>
        <fullName evidence="6">Terminase-like family</fullName>
    </submittedName>
</protein>
<dbReference type="InterPro" id="IPR003611">
    <property type="entry name" value="NUMOD3"/>
</dbReference>
<proteinExistence type="predicted"/>
<dbReference type="InterPro" id="IPR000305">
    <property type="entry name" value="GIY-YIG_endonuc"/>
</dbReference>
<keyword evidence="4" id="KW-0175">Coiled coil</keyword>
<dbReference type="EMBL" id="LR796388">
    <property type="protein sequence ID" value="CAB4141169.1"/>
    <property type="molecule type" value="Genomic_DNA"/>
</dbReference>
<dbReference type="InterPro" id="IPR035901">
    <property type="entry name" value="GIY-YIG_endonuc_sf"/>
</dbReference>
<feature type="coiled-coil region" evidence="4">
    <location>
        <begin position="443"/>
        <end position="470"/>
    </location>
</feature>
<organism evidence="6">
    <name type="scientific">uncultured Caudovirales phage</name>
    <dbReference type="NCBI Taxonomy" id="2100421"/>
    <lineage>
        <taxon>Viruses</taxon>
        <taxon>Duplodnaviria</taxon>
        <taxon>Heunggongvirae</taxon>
        <taxon>Uroviricota</taxon>
        <taxon>Caudoviricetes</taxon>
        <taxon>Peduoviridae</taxon>
        <taxon>Maltschvirus</taxon>
        <taxon>Maltschvirus maltsch</taxon>
    </lineage>
</organism>
<dbReference type="PROSITE" id="PS50164">
    <property type="entry name" value="GIY_YIG"/>
    <property type="match status" value="1"/>
</dbReference>
<dbReference type="Pfam" id="PF07460">
    <property type="entry name" value="NUMOD3"/>
    <property type="match status" value="1"/>
</dbReference>
<evidence type="ECO:0000259" key="5">
    <source>
        <dbReference type="PROSITE" id="PS50164"/>
    </source>
</evidence>
<dbReference type="SMART" id="SM00496">
    <property type="entry name" value="IENR2"/>
    <property type="match status" value="2"/>
</dbReference>
<name>A0A6J5MBR8_9CAUD</name>
<dbReference type="SUPFAM" id="SSF64496">
    <property type="entry name" value="DNA-binding domain of intron-encoded endonucleases"/>
    <property type="match status" value="1"/>
</dbReference>
<feature type="domain" description="GIY-YIG" evidence="5">
    <location>
        <begin position="300"/>
        <end position="376"/>
    </location>
</feature>
<dbReference type="InterPro" id="IPR027417">
    <property type="entry name" value="P-loop_NTPase"/>
</dbReference>
<dbReference type="GO" id="GO:0003677">
    <property type="term" value="F:DNA binding"/>
    <property type="evidence" value="ECO:0007669"/>
    <property type="project" value="InterPro"/>
</dbReference>
<evidence type="ECO:0000256" key="3">
    <source>
        <dbReference type="ARBA" id="ARBA00022842"/>
    </source>
</evidence>
<accession>A0A6J5MBR8</accession>
<gene>
    <name evidence="6" type="ORF">UFOVP410_8</name>
</gene>
<comment type="similarity">
    <text evidence="2">To endonucleases of group I introns of fungi and phage.</text>
</comment>
<comment type="cofactor">
    <cofactor evidence="1">
        <name>Mg(2+)</name>
        <dbReference type="ChEBI" id="CHEBI:18420"/>
    </cofactor>
</comment>